<keyword evidence="9" id="KW-1185">Reference proteome</keyword>
<dbReference type="AlphaFoldDB" id="A0A437QIM9"/>
<evidence type="ECO:0000256" key="5">
    <source>
        <dbReference type="ARBA" id="ARBA00022989"/>
    </source>
</evidence>
<dbReference type="OrthoDB" id="9805703at2"/>
<evidence type="ECO:0000313" key="9">
    <source>
        <dbReference type="Proteomes" id="UP000283077"/>
    </source>
</evidence>
<comment type="similarity">
    <text evidence="2">Belongs to the UPF0324 family.</text>
</comment>
<evidence type="ECO:0000256" key="6">
    <source>
        <dbReference type="ARBA" id="ARBA00023136"/>
    </source>
</evidence>
<evidence type="ECO:0000256" key="1">
    <source>
        <dbReference type="ARBA" id="ARBA00004651"/>
    </source>
</evidence>
<evidence type="ECO:0000256" key="4">
    <source>
        <dbReference type="ARBA" id="ARBA00022692"/>
    </source>
</evidence>
<feature type="transmembrane region" description="Helical" evidence="7">
    <location>
        <begin position="351"/>
        <end position="372"/>
    </location>
</feature>
<dbReference type="Pfam" id="PF03601">
    <property type="entry name" value="Cons_hypoth698"/>
    <property type="match status" value="1"/>
</dbReference>
<comment type="caution">
    <text evidence="8">The sequence shown here is derived from an EMBL/GenBank/DDBJ whole genome shotgun (WGS) entry which is preliminary data.</text>
</comment>
<feature type="transmembrane region" description="Helical" evidence="7">
    <location>
        <begin position="320"/>
        <end position="339"/>
    </location>
</feature>
<reference evidence="8 9" key="1">
    <citation type="submission" date="2019-01" db="EMBL/GenBank/DDBJ databases">
        <authorList>
            <person name="Chen W.-M."/>
        </authorList>
    </citation>
    <scope>NUCLEOTIDE SEQUENCE [LARGE SCALE GENOMIC DNA]</scope>
    <source>
        <strain evidence="8 9">KYPC3</strain>
    </source>
</reference>
<evidence type="ECO:0000256" key="2">
    <source>
        <dbReference type="ARBA" id="ARBA00007977"/>
    </source>
</evidence>
<gene>
    <name evidence="8" type="ORF">EOE67_15170</name>
</gene>
<sequence length="374" mass="40958">MSKAVTLMRRYDQKLCKNPHWQPRMSGQTAPLLLLLLSLILLLGYQLDSTWQTHFNPIFAALILGLVAAFLLSLLSTGRRWLASLAKPAAKQTLALWQQQALRLGIVLFALNIAPSALLGIEPWQLLKLVMLVALVFTLALWLGRRWFKLPPELVLLVSAGISFCGTSAIFATHSLRLSANHDDSAQAYLTQSLAAVLLVGLLALGIYSLLLQQPWLGSAELAWLIGSTAPEVAQAVAAGSQLAEHAPQAIIAKLSRVCLLLPFLCGLSLLLRTQQRKRQCKQQPGQAPQNAVVFPWFILLFIGLLLSQLLVTIPSWLQHFASLLSQGCLIFAMLATGLQTRAQDLRQCSVRLFGFATLVLVLLFGLALALLQL</sequence>
<dbReference type="GO" id="GO:0005886">
    <property type="term" value="C:plasma membrane"/>
    <property type="evidence" value="ECO:0007669"/>
    <property type="project" value="UniProtKB-SubCell"/>
</dbReference>
<keyword evidence="3" id="KW-1003">Cell membrane</keyword>
<dbReference type="InterPro" id="IPR018383">
    <property type="entry name" value="UPF0324_pro"/>
</dbReference>
<feature type="transmembrane region" description="Helical" evidence="7">
    <location>
        <begin position="126"/>
        <end position="143"/>
    </location>
</feature>
<dbReference type="PANTHER" id="PTHR30106:SF2">
    <property type="entry name" value="UPF0324 INNER MEMBRANE PROTEIN YEIH"/>
    <property type="match status" value="1"/>
</dbReference>
<name>A0A437QIM9_9GAMM</name>
<evidence type="ECO:0000256" key="3">
    <source>
        <dbReference type="ARBA" id="ARBA00022475"/>
    </source>
</evidence>
<dbReference type="EMBL" id="SACS01000018">
    <property type="protein sequence ID" value="RVU34389.1"/>
    <property type="molecule type" value="Genomic_DNA"/>
</dbReference>
<proteinExistence type="inferred from homology"/>
<evidence type="ECO:0000256" key="7">
    <source>
        <dbReference type="SAM" id="Phobius"/>
    </source>
</evidence>
<keyword evidence="4 7" id="KW-0812">Transmembrane</keyword>
<dbReference type="PANTHER" id="PTHR30106">
    <property type="entry name" value="INNER MEMBRANE PROTEIN YEIH-RELATED"/>
    <property type="match status" value="1"/>
</dbReference>
<feature type="transmembrane region" description="Helical" evidence="7">
    <location>
        <begin position="250"/>
        <end position="272"/>
    </location>
</feature>
<keyword evidence="6 7" id="KW-0472">Membrane</keyword>
<organism evidence="8 9">
    <name type="scientific">Rheinheimera riviphila</name>
    <dbReference type="NCBI Taxonomy" id="1834037"/>
    <lineage>
        <taxon>Bacteria</taxon>
        <taxon>Pseudomonadati</taxon>
        <taxon>Pseudomonadota</taxon>
        <taxon>Gammaproteobacteria</taxon>
        <taxon>Chromatiales</taxon>
        <taxon>Chromatiaceae</taxon>
        <taxon>Rheinheimera</taxon>
    </lineage>
</organism>
<feature type="transmembrane region" description="Helical" evidence="7">
    <location>
        <begin position="155"/>
        <end position="176"/>
    </location>
</feature>
<protein>
    <submittedName>
        <fullName evidence="8">Putative sulfate exporter family transporter</fullName>
    </submittedName>
</protein>
<comment type="subcellular location">
    <subcellularLocation>
        <location evidence="1">Cell membrane</location>
        <topology evidence="1">Multi-pass membrane protein</topology>
    </subcellularLocation>
</comment>
<feature type="transmembrane region" description="Helical" evidence="7">
    <location>
        <begin position="58"/>
        <end position="77"/>
    </location>
</feature>
<feature type="transmembrane region" description="Helical" evidence="7">
    <location>
        <begin position="188"/>
        <end position="210"/>
    </location>
</feature>
<dbReference type="Proteomes" id="UP000283077">
    <property type="component" value="Unassembled WGS sequence"/>
</dbReference>
<feature type="transmembrane region" description="Helical" evidence="7">
    <location>
        <begin position="293"/>
        <end position="314"/>
    </location>
</feature>
<evidence type="ECO:0000313" key="8">
    <source>
        <dbReference type="EMBL" id="RVU34389.1"/>
    </source>
</evidence>
<keyword evidence="5 7" id="KW-1133">Transmembrane helix</keyword>
<accession>A0A437QIM9</accession>